<dbReference type="EMBL" id="AP022590">
    <property type="protein sequence ID" value="BBY36015.1"/>
    <property type="molecule type" value="Genomic_DNA"/>
</dbReference>
<reference evidence="2 3" key="1">
    <citation type="journal article" date="2019" name="Emerg. Microbes Infect.">
        <title>Comprehensive subspecies identification of 175 nontuberculous mycobacteria species based on 7547 genomic profiles.</title>
        <authorList>
            <person name="Matsumoto Y."/>
            <person name="Kinjo T."/>
            <person name="Motooka D."/>
            <person name="Nabeya D."/>
            <person name="Jung N."/>
            <person name="Uechi K."/>
            <person name="Horii T."/>
            <person name="Iida T."/>
            <person name="Fujita J."/>
            <person name="Nakamura S."/>
        </authorList>
    </citation>
    <scope>NUCLEOTIDE SEQUENCE [LARGE SCALE GENOMIC DNA]</scope>
    <source>
        <strain evidence="2 3">JCM 18113</strain>
    </source>
</reference>
<evidence type="ECO:0000313" key="3">
    <source>
        <dbReference type="Proteomes" id="UP000465812"/>
    </source>
</evidence>
<protein>
    <submittedName>
        <fullName evidence="2">Uncharacterized protein</fullName>
    </submittedName>
</protein>
<evidence type="ECO:0000256" key="1">
    <source>
        <dbReference type="SAM" id="MobiDB-lite"/>
    </source>
</evidence>
<evidence type="ECO:0000313" key="2">
    <source>
        <dbReference type="EMBL" id="BBY36015.1"/>
    </source>
</evidence>
<gene>
    <name evidence="2" type="ORF">MMAN_01490</name>
</gene>
<accession>A0ABM7JKM3</accession>
<dbReference type="Proteomes" id="UP000465812">
    <property type="component" value="Chromosome"/>
</dbReference>
<name>A0ABM7JKM3_MYCNT</name>
<feature type="region of interest" description="Disordered" evidence="1">
    <location>
        <begin position="17"/>
        <end position="36"/>
    </location>
</feature>
<proteinExistence type="predicted"/>
<organism evidence="2 3">
    <name type="scientific">Mycobacterium mantenii</name>
    <dbReference type="NCBI Taxonomy" id="560555"/>
    <lineage>
        <taxon>Bacteria</taxon>
        <taxon>Bacillati</taxon>
        <taxon>Actinomycetota</taxon>
        <taxon>Actinomycetes</taxon>
        <taxon>Mycobacteriales</taxon>
        <taxon>Mycobacteriaceae</taxon>
        <taxon>Mycobacterium</taxon>
        <taxon>Mycobacterium avium complex (MAC)</taxon>
    </lineage>
</organism>
<sequence length="64" mass="6713">MTLAPALVTAPWMRVASRTEARSASNSRSGAPDMGLVMGNPLKQHVLTLAGERLFAPRPPVASA</sequence>
<keyword evidence="3" id="KW-1185">Reference proteome</keyword>